<feature type="chain" id="PRO_5027833870" evidence="1">
    <location>
        <begin position="45"/>
        <end position="195"/>
    </location>
</feature>
<protein>
    <submittedName>
        <fullName evidence="3">Uncharacterized protein LOC117574892</fullName>
    </submittedName>
</protein>
<dbReference type="OrthoDB" id="8043056at2759"/>
<feature type="signal peptide" evidence="1">
    <location>
        <begin position="1"/>
        <end position="44"/>
    </location>
</feature>
<keyword evidence="2" id="KW-1185">Reference proteome</keyword>
<dbReference type="AlphaFoldDB" id="A0A6P8XER1"/>
<organism evidence="2 3">
    <name type="scientific">Drosophila albomicans</name>
    <name type="common">Fruit fly</name>
    <dbReference type="NCBI Taxonomy" id="7291"/>
    <lineage>
        <taxon>Eukaryota</taxon>
        <taxon>Metazoa</taxon>
        <taxon>Ecdysozoa</taxon>
        <taxon>Arthropoda</taxon>
        <taxon>Hexapoda</taxon>
        <taxon>Insecta</taxon>
        <taxon>Pterygota</taxon>
        <taxon>Neoptera</taxon>
        <taxon>Endopterygota</taxon>
        <taxon>Diptera</taxon>
        <taxon>Brachycera</taxon>
        <taxon>Muscomorpha</taxon>
        <taxon>Ephydroidea</taxon>
        <taxon>Drosophilidae</taxon>
        <taxon>Drosophila</taxon>
    </lineage>
</organism>
<keyword evidence="1" id="KW-0732">Signal</keyword>
<dbReference type="RefSeq" id="XP_034114821.1">
    <property type="nucleotide sequence ID" value="XM_034258930.2"/>
</dbReference>
<evidence type="ECO:0000313" key="2">
    <source>
        <dbReference type="Proteomes" id="UP000515160"/>
    </source>
</evidence>
<evidence type="ECO:0000313" key="3">
    <source>
        <dbReference type="RefSeq" id="XP_034114821.1"/>
    </source>
</evidence>
<sequence>MKLFMRNAAATTISIRMTMMELTTMMTMLLPLLLLAMCMRNANASVAATNRTCKHATNMWGDPNPNIFYVCTAADQMPLQLHCPQGRGFFNGLGHLGCLPYDQWPACRSLNFTATSAAPSAVDCDSGSGSQIAKTIQHQPWATLDPNQFYMCPGVNATPLLLNCAPGKGFVQTSQSVGCADWPHWRRQMQCESYF</sequence>
<dbReference type="GeneID" id="117574892"/>
<evidence type="ECO:0000256" key="1">
    <source>
        <dbReference type="SAM" id="SignalP"/>
    </source>
</evidence>
<reference evidence="3" key="1">
    <citation type="submission" date="2025-08" db="UniProtKB">
        <authorList>
            <consortium name="RefSeq"/>
        </authorList>
    </citation>
    <scope>IDENTIFICATION</scope>
    <source>
        <strain evidence="3">15112-1751.03</strain>
        <tissue evidence="3">Whole Adult</tissue>
    </source>
</reference>
<gene>
    <name evidence="3" type="primary">LOC117574892</name>
</gene>
<dbReference type="Proteomes" id="UP000515160">
    <property type="component" value="Chromosome 2R"/>
</dbReference>
<proteinExistence type="predicted"/>
<name>A0A6P8XER1_DROAB</name>
<accession>A0A6P8XER1</accession>